<comment type="caution">
    <text evidence="9">The sequence shown here is derived from an EMBL/GenBank/DDBJ whole genome shotgun (WGS) entry which is preliminary data.</text>
</comment>
<keyword evidence="3 7" id="KW-0812">Transmembrane</keyword>
<feature type="transmembrane region" description="Helical" evidence="7">
    <location>
        <begin position="232"/>
        <end position="251"/>
    </location>
</feature>
<dbReference type="Gene3D" id="3.40.50.80">
    <property type="entry name" value="Nucleotide-binding domain of ferredoxin-NADP reductase (FNR) module"/>
    <property type="match status" value="1"/>
</dbReference>
<feature type="transmembrane region" description="Helical" evidence="7">
    <location>
        <begin position="271"/>
        <end position="293"/>
    </location>
</feature>
<keyword evidence="6 7" id="KW-0472">Membrane</keyword>
<evidence type="ECO:0000256" key="7">
    <source>
        <dbReference type="SAM" id="Phobius"/>
    </source>
</evidence>
<keyword evidence="4 7" id="KW-1133">Transmembrane helix</keyword>
<dbReference type="EMBL" id="JAQQWL010000002">
    <property type="protein sequence ID" value="KAK8087441.1"/>
    <property type="molecule type" value="Genomic_DNA"/>
</dbReference>
<keyword evidence="10" id="KW-1185">Reference proteome</keyword>
<reference evidence="9 10" key="1">
    <citation type="submission" date="2023-01" db="EMBL/GenBank/DDBJ databases">
        <title>Analysis of 21 Apiospora genomes using comparative genomics revels a genus with tremendous synthesis potential of carbohydrate active enzymes and secondary metabolites.</title>
        <authorList>
            <person name="Sorensen T."/>
        </authorList>
    </citation>
    <scope>NUCLEOTIDE SEQUENCE [LARGE SCALE GENOMIC DNA]</scope>
    <source>
        <strain evidence="9 10">CBS 135458</strain>
    </source>
</reference>
<proteinExistence type="predicted"/>
<dbReference type="Pfam" id="PF01794">
    <property type="entry name" value="Ferric_reduct"/>
    <property type="match status" value="1"/>
</dbReference>
<name>A0ABR1WWA3_9PEZI</name>
<evidence type="ECO:0000256" key="4">
    <source>
        <dbReference type="ARBA" id="ARBA00022989"/>
    </source>
</evidence>
<gene>
    <name evidence="9" type="ORF">PG994_002415</name>
</gene>
<evidence type="ECO:0000256" key="5">
    <source>
        <dbReference type="ARBA" id="ARBA00023065"/>
    </source>
</evidence>
<dbReference type="InterPro" id="IPR039261">
    <property type="entry name" value="FNR_nucleotide-bd"/>
</dbReference>
<protein>
    <submittedName>
        <fullName evidence="9">Ferric reductase transmembrane component 4</fullName>
    </submittedName>
</protein>
<evidence type="ECO:0000256" key="3">
    <source>
        <dbReference type="ARBA" id="ARBA00022692"/>
    </source>
</evidence>
<evidence type="ECO:0000256" key="6">
    <source>
        <dbReference type="ARBA" id="ARBA00023136"/>
    </source>
</evidence>
<evidence type="ECO:0000256" key="2">
    <source>
        <dbReference type="ARBA" id="ARBA00022448"/>
    </source>
</evidence>
<sequence length="578" mass="63468">MTPSIFLFALGVPVRGSQGRSDKNVSYQRSLVYEKIRAYNSPCIETCCRRSNGSLEKLPPDEDPNPWTRNDFLSPTIVAFRSATKLNGDAQFRQAKDRAGRFGIALLGTGILVPIFLSLFRLLPLSPSLSSRIFAHIIDSPVLGSHHAVPILGLGVVPTRGQALFIACLWLANIVLSTVAYPASVPKEELISLLGHRVGLFSFVDLALSVLYSSRNSALLHLTDWSHSTFLLLHRWTAVISILQACLHSGIYLQKYHNGIREAAVVTPKGYLIWGIITLVALAILIPSSTLPFRRRAYEAFLASHIALVALALVGCCMHIFYRYGWRWEYQAWIVAAFGVWGFDRLLARPLRIFRNRLLREARVSVVDPYYLMVEVPGVDAEGHAYLYFPSLRWRIWENHPFSVAAVGSSARSGLLPDQDSNAPSPEHEEKNGALVSNAPAALFGPLPEASESGLCCGWSGDHGDATPYQEEHIVIWEDRTVLGVRSAALVKAVAKVVGHAVDGTSTNMLWGHTNVSILVGMRFDFKSVLEDVARRMSGGTAVAVCGPPGMADEVRSIVVGLGKRGLAVKFREESFAC</sequence>
<dbReference type="RefSeq" id="XP_066721965.1">
    <property type="nucleotide sequence ID" value="XM_066853824.1"/>
</dbReference>
<feature type="transmembrane region" description="Helical" evidence="7">
    <location>
        <begin position="300"/>
        <end position="324"/>
    </location>
</feature>
<feature type="domain" description="Ferric oxidoreductase" evidence="8">
    <location>
        <begin position="199"/>
        <end position="316"/>
    </location>
</feature>
<dbReference type="InterPro" id="IPR013130">
    <property type="entry name" value="Fe3_Rdtase_TM_dom"/>
</dbReference>
<evidence type="ECO:0000313" key="9">
    <source>
        <dbReference type="EMBL" id="KAK8087441.1"/>
    </source>
</evidence>
<feature type="transmembrane region" description="Helical" evidence="7">
    <location>
        <begin position="190"/>
        <end position="212"/>
    </location>
</feature>
<keyword evidence="2" id="KW-0813">Transport</keyword>
<evidence type="ECO:0000313" key="10">
    <source>
        <dbReference type="Proteomes" id="UP001480595"/>
    </source>
</evidence>
<dbReference type="Proteomes" id="UP001480595">
    <property type="component" value="Unassembled WGS sequence"/>
</dbReference>
<dbReference type="InterPro" id="IPR051410">
    <property type="entry name" value="Ferric/Cupric_Reductase"/>
</dbReference>
<feature type="transmembrane region" description="Helical" evidence="7">
    <location>
        <begin position="163"/>
        <end position="184"/>
    </location>
</feature>
<dbReference type="GeneID" id="92086887"/>
<organism evidence="9 10">
    <name type="scientific">Apiospora phragmitis</name>
    <dbReference type="NCBI Taxonomy" id="2905665"/>
    <lineage>
        <taxon>Eukaryota</taxon>
        <taxon>Fungi</taxon>
        <taxon>Dikarya</taxon>
        <taxon>Ascomycota</taxon>
        <taxon>Pezizomycotina</taxon>
        <taxon>Sordariomycetes</taxon>
        <taxon>Xylariomycetidae</taxon>
        <taxon>Amphisphaeriales</taxon>
        <taxon>Apiosporaceae</taxon>
        <taxon>Apiospora</taxon>
    </lineage>
</organism>
<keyword evidence="5" id="KW-0406">Ion transport</keyword>
<evidence type="ECO:0000259" key="8">
    <source>
        <dbReference type="Pfam" id="PF01794"/>
    </source>
</evidence>
<comment type="subcellular location">
    <subcellularLocation>
        <location evidence="1">Membrane</location>
        <topology evidence="1">Multi-pass membrane protein</topology>
    </subcellularLocation>
</comment>
<dbReference type="PANTHER" id="PTHR32361:SF9">
    <property type="entry name" value="FERRIC REDUCTASE TRANSMEMBRANE COMPONENT 3-RELATED"/>
    <property type="match status" value="1"/>
</dbReference>
<feature type="transmembrane region" description="Helical" evidence="7">
    <location>
        <begin position="102"/>
        <end position="123"/>
    </location>
</feature>
<accession>A0ABR1WWA3</accession>
<evidence type="ECO:0000256" key="1">
    <source>
        <dbReference type="ARBA" id="ARBA00004141"/>
    </source>
</evidence>
<dbReference type="PANTHER" id="PTHR32361">
    <property type="entry name" value="FERRIC/CUPRIC REDUCTASE TRANSMEMBRANE COMPONENT"/>
    <property type="match status" value="1"/>
</dbReference>